<name>A0ABU6ZQ66_9FABA</name>
<dbReference type="EMBL" id="JASCZI010273053">
    <property type="protein sequence ID" value="MED6224135.1"/>
    <property type="molecule type" value="Genomic_DNA"/>
</dbReference>
<dbReference type="Proteomes" id="UP001341840">
    <property type="component" value="Unassembled WGS sequence"/>
</dbReference>
<reference evidence="1 2" key="1">
    <citation type="journal article" date="2023" name="Plants (Basel)">
        <title>Bridging the Gap: Combining Genomics and Transcriptomics Approaches to Understand Stylosanthes scabra, an Orphan Legume from the Brazilian Caatinga.</title>
        <authorList>
            <person name="Ferreira-Neto J.R.C."/>
            <person name="da Silva M.D."/>
            <person name="Binneck E."/>
            <person name="de Melo N.F."/>
            <person name="da Silva R.H."/>
            <person name="de Melo A.L.T.M."/>
            <person name="Pandolfi V."/>
            <person name="Bustamante F.O."/>
            <person name="Brasileiro-Vidal A.C."/>
            <person name="Benko-Iseppon A.M."/>
        </authorList>
    </citation>
    <scope>NUCLEOTIDE SEQUENCE [LARGE SCALE GENOMIC DNA]</scope>
    <source>
        <tissue evidence="1">Leaves</tissue>
    </source>
</reference>
<comment type="caution">
    <text evidence="1">The sequence shown here is derived from an EMBL/GenBank/DDBJ whole genome shotgun (WGS) entry which is preliminary data.</text>
</comment>
<evidence type="ECO:0000313" key="1">
    <source>
        <dbReference type="EMBL" id="MED6224135.1"/>
    </source>
</evidence>
<accession>A0ABU6ZQ66</accession>
<organism evidence="1 2">
    <name type="scientific">Stylosanthes scabra</name>
    <dbReference type="NCBI Taxonomy" id="79078"/>
    <lineage>
        <taxon>Eukaryota</taxon>
        <taxon>Viridiplantae</taxon>
        <taxon>Streptophyta</taxon>
        <taxon>Embryophyta</taxon>
        <taxon>Tracheophyta</taxon>
        <taxon>Spermatophyta</taxon>
        <taxon>Magnoliopsida</taxon>
        <taxon>eudicotyledons</taxon>
        <taxon>Gunneridae</taxon>
        <taxon>Pentapetalae</taxon>
        <taxon>rosids</taxon>
        <taxon>fabids</taxon>
        <taxon>Fabales</taxon>
        <taxon>Fabaceae</taxon>
        <taxon>Papilionoideae</taxon>
        <taxon>50 kb inversion clade</taxon>
        <taxon>dalbergioids sensu lato</taxon>
        <taxon>Dalbergieae</taxon>
        <taxon>Pterocarpus clade</taxon>
        <taxon>Stylosanthes</taxon>
    </lineage>
</organism>
<gene>
    <name evidence="1" type="ORF">PIB30_080912</name>
</gene>
<proteinExistence type="predicted"/>
<protein>
    <submittedName>
        <fullName evidence="1">Uncharacterized protein</fullName>
    </submittedName>
</protein>
<feature type="non-terminal residue" evidence="1">
    <location>
        <position position="70"/>
    </location>
</feature>
<sequence length="70" mass="8170">MRDIKDLKELLKLDMKTLDAMAPNPTFPLKHLDFILYMAGANFYSEEKIAAVERFLEESSLLNTFFSCRH</sequence>
<keyword evidence="2" id="KW-1185">Reference proteome</keyword>
<evidence type="ECO:0000313" key="2">
    <source>
        <dbReference type="Proteomes" id="UP001341840"/>
    </source>
</evidence>